<dbReference type="InterPro" id="IPR052966">
    <property type="entry name" value="Beta-lactamase_Reg"/>
</dbReference>
<dbReference type="EMBL" id="JALKII010000007">
    <property type="protein sequence ID" value="MCK0538161.1"/>
    <property type="molecule type" value="Genomic_DNA"/>
</dbReference>
<keyword evidence="1" id="KW-0812">Transmembrane</keyword>
<proteinExistence type="predicted"/>
<dbReference type="Proteomes" id="UP001165524">
    <property type="component" value="Unassembled WGS sequence"/>
</dbReference>
<comment type="caution">
    <text evidence="2">The sequence shown here is derived from an EMBL/GenBank/DDBJ whole genome shotgun (WGS) entry which is preliminary data.</text>
</comment>
<protein>
    <submittedName>
        <fullName evidence="2">Regulatory signaling modulator protein AmpE</fullName>
    </submittedName>
</protein>
<dbReference type="PANTHER" id="PTHR38684:SF1">
    <property type="entry name" value="PROTEIN AMPE"/>
    <property type="match status" value="1"/>
</dbReference>
<evidence type="ECO:0000256" key="1">
    <source>
        <dbReference type="SAM" id="Phobius"/>
    </source>
</evidence>
<evidence type="ECO:0000313" key="3">
    <source>
        <dbReference type="Proteomes" id="UP001165524"/>
    </source>
</evidence>
<dbReference type="PANTHER" id="PTHR38684">
    <property type="entry name" value="PROTEIN AMPE"/>
    <property type="match status" value="1"/>
</dbReference>
<keyword evidence="1" id="KW-1133">Transmembrane helix</keyword>
<feature type="transmembrane region" description="Helical" evidence="1">
    <location>
        <begin position="262"/>
        <end position="280"/>
    </location>
</feature>
<organism evidence="2 3">
    <name type="scientific">Alcanivorax quisquiliarum</name>
    <dbReference type="NCBI Taxonomy" id="2933565"/>
    <lineage>
        <taxon>Bacteria</taxon>
        <taxon>Pseudomonadati</taxon>
        <taxon>Pseudomonadota</taxon>
        <taxon>Gammaproteobacteria</taxon>
        <taxon>Oceanospirillales</taxon>
        <taxon>Alcanivoracaceae</taxon>
        <taxon>Alcanivorax</taxon>
    </lineage>
</organism>
<feature type="transmembrane region" description="Helical" evidence="1">
    <location>
        <begin position="191"/>
        <end position="210"/>
    </location>
</feature>
<keyword evidence="3" id="KW-1185">Reference proteome</keyword>
<evidence type="ECO:0000313" key="2">
    <source>
        <dbReference type="EMBL" id="MCK0538161.1"/>
    </source>
</evidence>
<dbReference type="RefSeq" id="WP_246952520.1">
    <property type="nucleotide sequence ID" value="NZ_JALKII010000007.1"/>
</dbReference>
<gene>
    <name evidence="2" type="primary">ampE</name>
    <name evidence="2" type="ORF">MU846_10610</name>
</gene>
<reference evidence="2" key="1">
    <citation type="submission" date="2022-04" db="EMBL/GenBank/DDBJ databases">
        <title>Alcanivorax sp. CY1518 draft genome sequence.</title>
        <authorList>
            <person name="Zhao G."/>
            <person name="An M."/>
        </authorList>
    </citation>
    <scope>NUCLEOTIDE SEQUENCE</scope>
    <source>
        <strain evidence="2">CY1518</strain>
    </source>
</reference>
<keyword evidence="1" id="KW-0472">Membrane</keyword>
<feature type="transmembrane region" description="Helical" evidence="1">
    <location>
        <begin position="55"/>
        <end position="88"/>
    </location>
</feature>
<feature type="transmembrane region" description="Helical" evidence="1">
    <location>
        <begin position="149"/>
        <end position="171"/>
    </location>
</feature>
<accession>A0ABT0E8J4</accession>
<name>A0ABT0E8J4_9GAMM</name>
<sequence length="282" mass="31591">MKFLILLLVLVLRRLEFTWPAWLVERHRVGMVLERWRARVAPVGLAGVPRWLLLVALPVLIVALLLALLHSILWGLPGFVAGTLLLLWLLGGESEFRQVDDLLVRSRMNDPQRLAEGAEAHFGMAGSPLDEGYFTALSRRILQQDARHLFATIFWLLTLGYWAALLYQLNLALLRNDDEDRQGPAWTMHTALFWMPARLLVLCLALAGHFGRVAEAVKERIWQLDNSEALLNDAAAAALDMPTPPIITAEQGVAHLEALQSLLLRCLAIWLILGGLWTVLTG</sequence>